<organism evidence="2 3">
    <name type="scientific">Klebsiella pasteurii</name>
    <dbReference type="NCBI Taxonomy" id="2587529"/>
    <lineage>
        <taxon>Bacteria</taxon>
        <taxon>Pseudomonadati</taxon>
        <taxon>Pseudomonadota</taxon>
        <taxon>Gammaproteobacteria</taxon>
        <taxon>Enterobacterales</taxon>
        <taxon>Enterobacteriaceae</taxon>
        <taxon>Klebsiella/Raoultella group</taxon>
        <taxon>Klebsiella</taxon>
    </lineage>
</organism>
<accession>A0A9Q9UJH2</accession>
<feature type="transmembrane region" description="Helical" evidence="1">
    <location>
        <begin position="40"/>
        <end position="62"/>
    </location>
</feature>
<evidence type="ECO:0000256" key="1">
    <source>
        <dbReference type="SAM" id="Phobius"/>
    </source>
</evidence>
<gene>
    <name evidence="2" type="primary">yijE</name>
    <name evidence="2" type="ORF">SB6410_04982</name>
</gene>
<keyword evidence="1" id="KW-1133">Transmembrane helix</keyword>
<dbReference type="Proteomes" id="UP000318567">
    <property type="component" value="Unassembled WGS sequence"/>
</dbReference>
<evidence type="ECO:0000313" key="2">
    <source>
        <dbReference type="EMBL" id="VUS34818.1"/>
    </source>
</evidence>
<sequence>MAARLLLDESALLAILSGINWGASAIVVKRRYARYPGVDLLALTTWEMVYGALVMSAVAWLVPQYQPGFSGHWYFGHCEALTVNSMKKRVARVQSA</sequence>
<dbReference type="EMBL" id="CABGGO010000004">
    <property type="protein sequence ID" value="VUS34818.1"/>
    <property type="molecule type" value="Genomic_DNA"/>
</dbReference>
<keyword evidence="1" id="KW-0812">Transmembrane</keyword>
<name>A0A9Q9UJH2_9ENTR</name>
<feature type="transmembrane region" description="Helical" evidence="1">
    <location>
        <begin position="12"/>
        <end position="28"/>
    </location>
</feature>
<comment type="caution">
    <text evidence="2">The sequence shown here is derived from an EMBL/GenBank/DDBJ whole genome shotgun (WGS) entry which is preliminary data.</text>
</comment>
<evidence type="ECO:0000313" key="3">
    <source>
        <dbReference type="Proteomes" id="UP000318567"/>
    </source>
</evidence>
<reference evidence="2 3" key="1">
    <citation type="submission" date="2019-07" db="EMBL/GenBank/DDBJ databases">
        <authorList>
            <person name="Brisse S."/>
            <person name="Rodrigues C."/>
            <person name="Thorpe H."/>
        </authorList>
    </citation>
    <scope>NUCLEOTIDE SEQUENCE [LARGE SCALE GENOMIC DNA]</scope>
    <source>
        <strain evidence="2">SB6410</strain>
    </source>
</reference>
<protein>
    <submittedName>
        <fullName evidence="2">Cystine transporter YijE</fullName>
    </submittedName>
</protein>
<dbReference type="AlphaFoldDB" id="A0A9Q9UJH2"/>
<proteinExistence type="predicted"/>
<keyword evidence="1" id="KW-0472">Membrane</keyword>